<dbReference type="Gene3D" id="3.40.430.10">
    <property type="entry name" value="Dihydrofolate Reductase, subunit A"/>
    <property type="match status" value="1"/>
</dbReference>
<sequence>MRKVVVYELMALDGVGEEPGDWMFDVDEAVFSNIAEVVSTQDTVLMGRGTYDYWAGHWPHSDLEPFASFINRTPKHVFTSRPLEPQWENSVAVSEPLVGHVRALKETDGREIGVHASLTIANALLRAELVDELRLVVAPALAGHGRALFDEGALRRLTLLDVDRTGGGALLLHYALA</sequence>
<evidence type="ECO:0000313" key="3">
    <source>
        <dbReference type="Proteomes" id="UP000800981"/>
    </source>
</evidence>
<dbReference type="PANTHER" id="PTHR38011">
    <property type="entry name" value="DIHYDROFOLATE REDUCTASE FAMILY PROTEIN (AFU_ORTHOLOGUE AFUA_8G06820)"/>
    <property type="match status" value="1"/>
</dbReference>
<dbReference type="InterPro" id="IPR002734">
    <property type="entry name" value="RibDG_C"/>
</dbReference>
<dbReference type="InterPro" id="IPR050765">
    <property type="entry name" value="Riboflavin_Biosynth_HTPR"/>
</dbReference>
<protein>
    <submittedName>
        <fullName evidence="2">Dihydrofolate reductase</fullName>
    </submittedName>
</protein>
<feature type="domain" description="Bacterial bifunctional deaminase-reductase C-terminal" evidence="1">
    <location>
        <begin position="3"/>
        <end position="170"/>
    </location>
</feature>
<dbReference type="Pfam" id="PF01872">
    <property type="entry name" value="RibD_C"/>
    <property type="match status" value="1"/>
</dbReference>
<dbReference type="SUPFAM" id="SSF53597">
    <property type="entry name" value="Dihydrofolate reductase-like"/>
    <property type="match status" value="1"/>
</dbReference>
<organism evidence="2 3">
    <name type="scientific">Motilibacter deserti</name>
    <dbReference type="NCBI Taxonomy" id="2714956"/>
    <lineage>
        <taxon>Bacteria</taxon>
        <taxon>Bacillati</taxon>
        <taxon>Actinomycetota</taxon>
        <taxon>Actinomycetes</taxon>
        <taxon>Motilibacterales</taxon>
        <taxon>Motilibacteraceae</taxon>
        <taxon>Motilibacter</taxon>
    </lineage>
</organism>
<gene>
    <name evidence="2" type="ORF">G9H71_01010</name>
</gene>
<keyword evidence="3" id="KW-1185">Reference proteome</keyword>
<dbReference type="InterPro" id="IPR024072">
    <property type="entry name" value="DHFR-like_dom_sf"/>
</dbReference>
<evidence type="ECO:0000259" key="1">
    <source>
        <dbReference type="Pfam" id="PF01872"/>
    </source>
</evidence>
<comment type="caution">
    <text evidence="2">The sequence shown here is derived from an EMBL/GenBank/DDBJ whole genome shotgun (WGS) entry which is preliminary data.</text>
</comment>
<reference evidence="2 3" key="1">
    <citation type="submission" date="2020-03" db="EMBL/GenBank/DDBJ databases">
        <title>Two novel Motilibacter sp.</title>
        <authorList>
            <person name="Liu S."/>
        </authorList>
    </citation>
    <scope>NUCLEOTIDE SEQUENCE [LARGE SCALE GENOMIC DNA]</scope>
    <source>
        <strain evidence="2 3">E257</strain>
    </source>
</reference>
<name>A0ABX0GRG9_9ACTN</name>
<dbReference type="Proteomes" id="UP000800981">
    <property type="component" value="Unassembled WGS sequence"/>
</dbReference>
<dbReference type="EMBL" id="JAANNP010000001">
    <property type="protein sequence ID" value="NHC12361.1"/>
    <property type="molecule type" value="Genomic_DNA"/>
</dbReference>
<dbReference type="RefSeq" id="WP_166276544.1">
    <property type="nucleotide sequence ID" value="NZ_JAANNP010000001.1"/>
</dbReference>
<evidence type="ECO:0000313" key="2">
    <source>
        <dbReference type="EMBL" id="NHC12361.1"/>
    </source>
</evidence>
<proteinExistence type="predicted"/>
<accession>A0ABX0GRG9</accession>
<dbReference type="PANTHER" id="PTHR38011:SF2">
    <property type="entry name" value="BIFUNCTIONAL DEAMINASE-REDUCTASE DOMAIN PROTEIN"/>
    <property type="match status" value="1"/>
</dbReference>